<feature type="domain" description="DHHA1" evidence="3">
    <location>
        <begin position="352"/>
        <end position="456"/>
    </location>
</feature>
<accession>A0A343TKX8</accession>
<protein>
    <submittedName>
        <fullName evidence="4">DHH family phosphoesterase</fullName>
    </submittedName>
</protein>
<feature type="domain" description="RCK N-terminal" evidence="2">
    <location>
        <begin position="5"/>
        <end position="106"/>
    </location>
</feature>
<dbReference type="SUPFAM" id="SSF64182">
    <property type="entry name" value="DHH phosphoesterases"/>
    <property type="match status" value="1"/>
</dbReference>
<dbReference type="AlphaFoldDB" id="A0A343TKX8"/>
<dbReference type="GO" id="GO:0003676">
    <property type="term" value="F:nucleic acid binding"/>
    <property type="evidence" value="ECO:0007669"/>
    <property type="project" value="InterPro"/>
</dbReference>
<dbReference type="Gene3D" id="3.90.1640.10">
    <property type="entry name" value="inorganic pyrophosphatase (n-terminal core)"/>
    <property type="match status" value="1"/>
</dbReference>
<evidence type="ECO:0000259" key="1">
    <source>
        <dbReference type="Pfam" id="PF01368"/>
    </source>
</evidence>
<proteinExistence type="predicted"/>
<dbReference type="Pfam" id="PF02272">
    <property type="entry name" value="DHHA1"/>
    <property type="match status" value="1"/>
</dbReference>
<evidence type="ECO:0000259" key="3">
    <source>
        <dbReference type="Pfam" id="PF02272"/>
    </source>
</evidence>
<evidence type="ECO:0000313" key="5">
    <source>
        <dbReference type="Proteomes" id="UP000263012"/>
    </source>
</evidence>
<name>A0A343TKX8_9EURY</name>
<evidence type="ECO:0000313" key="4">
    <source>
        <dbReference type="EMBL" id="AUX09750.1"/>
    </source>
</evidence>
<dbReference type="Proteomes" id="UP000263012">
    <property type="component" value="Chromosome"/>
</dbReference>
<dbReference type="InterPro" id="IPR003148">
    <property type="entry name" value="RCK_N"/>
</dbReference>
<dbReference type="SUPFAM" id="SSF51735">
    <property type="entry name" value="NAD(P)-binding Rossmann-fold domains"/>
    <property type="match status" value="1"/>
</dbReference>
<dbReference type="EMBL" id="CP025066">
    <property type="protein sequence ID" value="AUX09750.1"/>
    <property type="molecule type" value="Genomic_DNA"/>
</dbReference>
<gene>
    <name evidence="4" type="ORF">AArcSl_2125</name>
</gene>
<sequence>MIRRLVLGCGAVAHTVIENVPKGRDALYVVTADSGWASTLREEKILAREGDPTDPSTFPDDVDLVIVASDQSKRNVAAADAARGAFPDAEILASVGFDPAPETVKRLEQAADQLIDPTEAVAGRVLEASGGEGGQLMADLHTTLRELSGPLGVFAHDNPDPDAIASAIGLARLAEEIGVQAEACYFGEIAHQENRALVNLLDLPIRQIEEFDPSTYDGIALVDHSRPGVNDSLPPEIAVDLIVDHHPMREPIRAPYTDIRSGVGSTSTLLAEYFNRLGIDPGETLATALLYGIRIDTRDFTREVSALDFEAAAYLVDNADVAALERIESPGVSGETMETVARAIQNRDVRDSVLSSCVGEIGNRDALSQAADALLNMNGITVTFVYGFADGVAYGSARARGADLDLGEVLRDAFAEVGSAGGHADMAGVQVPLGILGTTAEEDVTELTEVVREVIADRFFEAVEDARQVPTLDFDTDVTFPED</sequence>
<dbReference type="KEGG" id="hdf:AArcSl_2125"/>
<dbReference type="Pfam" id="PF02254">
    <property type="entry name" value="TrkA_N"/>
    <property type="match status" value="1"/>
</dbReference>
<dbReference type="PANTHER" id="PTHR47618:SF1">
    <property type="entry name" value="BIFUNCTIONAL OLIGORIBONUCLEASE AND PAP PHOSPHATASE NRNA"/>
    <property type="match status" value="1"/>
</dbReference>
<dbReference type="RefSeq" id="WP_119818849.1">
    <property type="nucleotide sequence ID" value="NZ_CP025066.1"/>
</dbReference>
<dbReference type="PANTHER" id="PTHR47618">
    <property type="entry name" value="BIFUNCTIONAL OLIGORIBONUCLEASE AND PAP PHOSPHATASE NRNA"/>
    <property type="match status" value="1"/>
</dbReference>
<feature type="domain" description="DDH" evidence="1">
    <location>
        <begin position="153"/>
        <end position="293"/>
    </location>
</feature>
<dbReference type="GO" id="GO:0006813">
    <property type="term" value="P:potassium ion transport"/>
    <property type="evidence" value="ECO:0007669"/>
    <property type="project" value="InterPro"/>
</dbReference>
<reference evidence="5" key="1">
    <citation type="submission" date="2017-11" db="EMBL/GenBank/DDBJ databases">
        <title>Phenotypic and genomic properties of facultatively anaerobic sulfur-reducing natronoarchaea from hypersaline soda lakes.</title>
        <authorList>
            <person name="Sorokin D.Y."/>
            <person name="Kublanov I.V."/>
            <person name="Roman P."/>
            <person name="Sinninghe Damste J.S."/>
            <person name="Golyshin P.N."/>
            <person name="Rojo D."/>
            <person name="Ciordia S."/>
            <person name="Mena M.D.C."/>
            <person name="Ferrer M."/>
            <person name="Messina E."/>
            <person name="Smedile F."/>
            <person name="La Spada G."/>
            <person name="La Cono V."/>
            <person name="Yakimov M.M."/>
        </authorList>
    </citation>
    <scope>NUCLEOTIDE SEQUENCE [LARGE SCALE GENOMIC DNA]</scope>
    <source>
        <strain evidence="5">AArc-Sl</strain>
    </source>
</reference>
<dbReference type="InterPro" id="IPR038763">
    <property type="entry name" value="DHH_sf"/>
</dbReference>
<evidence type="ECO:0000259" key="2">
    <source>
        <dbReference type="Pfam" id="PF02254"/>
    </source>
</evidence>
<dbReference type="Gene3D" id="3.40.50.720">
    <property type="entry name" value="NAD(P)-binding Rossmann-like Domain"/>
    <property type="match status" value="1"/>
</dbReference>
<dbReference type="InterPro" id="IPR051319">
    <property type="entry name" value="Oligoribo/pAp-PDE_c-di-AMP_PDE"/>
</dbReference>
<dbReference type="InterPro" id="IPR036291">
    <property type="entry name" value="NAD(P)-bd_dom_sf"/>
</dbReference>
<dbReference type="Pfam" id="PF01368">
    <property type="entry name" value="DHH"/>
    <property type="match status" value="1"/>
</dbReference>
<keyword evidence="5" id="KW-1185">Reference proteome</keyword>
<organism evidence="4 5">
    <name type="scientific">Halalkaliarchaeum desulfuricum</name>
    <dbReference type="NCBI Taxonomy" id="2055893"/>
    <lineage>
        <taxon>Archaea</taxon>
        <taxon>Methanobacteriati</taxon>
        <taxon>Methanobacteriota</taxon>
        <taxon>Stenosarchaea group</taxon>
        <taxon>Halobacteria</taxon>
        <taxon>Halobacteriales</taxon>
        <taxon>Haloferacaceae</taxon>
        <taxon>Halalkaliarchaeum</taxon>
    </lineage>
</organism>
<dbReference type="GeneID" id="37878476"/>
<dbReference type="InterPro" id="IPR001667">
    <property type="entry name" value="DDH_dom"/>
</dbReference>
<dbReference type="OrthoDB" id="350705at2157"/>
<dbReference type="InterPro" id="IPR003156">
    <property type="entry name" value="DHHA1_dom"/>
</dbReference>